<protein>
    <submittedName>
        <fullName evidence="1">Uncharacterized protein</fullName>
    </submittedName>
</protein>
<dbReference type="AlphaFoldDB" id="F4CF46"/>
<accession>F4CF46</accession>
<sequence>MKKLLIGSVLSLFVLTGLVTMSFAFINKSEGKVENRQEDLHWFQVNTEREPDQPLTQADVTYIGQSPTPPPGTGCGGAEYQCISGFTDDQVNSSNQIIGSQMPESVASLKN</sequence>
<gene>
    <name evidence="1" type="ordered locus">Sph21_0152</name>
</gene>
<reference evidence="1" key="1">
    <citation type="submission" date="2011-03" db="EMBL/GenBank/DDBJ databases">
        <title>Complete sequence of Sphingobacterium sp. 21.</title>
        <authorList>
            <consortium name="US DOE Joint Genome Institute"/>
            <person name="Lucas S."/>
            <person name="Copeland A."/>
            <person name="Lapidus A."/>
            <person name="Cheng J.-F."/>
            <person name="Goodwin L."/>
            <person name="Pitluck S."/>
            <person name="Davenport K."/>
            <person name="Detter J.C."/>
            <person name="Han C."/>
            <person name="Tapia R."/>
            <person name="Land M."/>
            <person name="Hauser L."/>
            <person name="Kyrpides N."/>
            <person name="Ivanova N."/>
            <person name="Ovchinnikova G."/>
            <person name="Pagani I."/>
            <person name="Siebers A.K."/>
            <person name="Allgaier M."/>
            <person name="Thelen M.P."/>
            <person name="Hugenholtz P."/>
            <person name="Woyke T."/>
        </authorList>
    </citation>
    <scope>NUCLEOTIDE SEQUENCE</scope>
    <source>
        <strain evidence="1">21</strain>
    </source>
</reference>
<dbReference type="HOGENOM" id="CLU_2156744_0_0_10"/>
<name>F4CF46_SPHS2</name>
<evidence type="ECO:0000313" key="1">
    <source>
        <dbReference type="EMBL" id="ADZ76739.1"/>
    </source>
</evidence>
<organism evidence="1">
    <name type="scientific">Sphingobacterium sp. (strain 21)</name>
    <dbReference type="NCBI Taxonomy" id="743722"/>
    <lineage>
        <taxon>Bacteria</taxon>
        <taxon>Pseudomonadati</taxon>
        <taxon>Bacteroidota</taxon>
        <taxon>Sphingobacteriia</taxon>
        <taxon>Sphingobacteriales</taxon>
        <taxon>Sphingobacteriaceae</taxon>
        <taxon>Sphingobacterium</taxon>
    </lineage>
</organism>
<dbReference type="KEGG" id="shg:Sph21_0152"/>
<dbReference type="PATRIC" id="fig|743722.3.peg.159"/>
<dbReference type="EMBL" id="CP002584">
    <property type="protein sequence ID" value="ADZ76739.1"/>
    <property type="molecule type" value="Genomic_DNA"/>
</dbReference>
<proteinExistence type="predicted"/>